<organism evidence="1 2">
    <name type="scientific">Catharanthus roseus</name>
    <name type="common">Madagascar periwinkle</name>
    <name type="synonym">Vinca rosea</name>
    <dbReference type="NCBI Taxonomy" id="4058"/>
    <lineage>
        <taxon>Eukaryota</taxon>
        <taxon>Viridiplantae</taxon>
        <taxon>Streptophyta</taxon>
        <taxon>Embryophyta</taxon>
        <taxon>Tracheophyta</taxon>
        <taxon>Spermatophyta</taxon>
        <taxon>Magnoliopsida</taxon>
        <taxon>eudicotyledons</taxon>
        <taxon>Gunneridae</taxon>
        <taxon>Pentapetalae</taxon>
        <taxon>asterids</taxon>
        <taxon>lamiids</taxon>
        <taxon>Gentianales</taxon>
        <taxon>Apocynaceae</taxon>
        <taxon>Rauvolfioideae</taxon>
        <taxon>Vinceae</taxon>
        <taxon>Catharanthinae</taxon>
        <taxon>Catharanthus</taxon>
    </lineage>
</organism>
<protein>
    <submittedName>
        <fullName evidence="1">Uncharacterized protein</fullName>
    </submittedName>
</protein>
<sequence>MSSGAGHERGSRTKHTSGRGRLGGCGRGGSFGRGLAAVDIDFSSQNGGAGGWPHAANACDDGGIGSKSVPPIPVGTEPQSTLPDNPARGSSPAQPPLTSPTASPQLAGGPPLPGQIENTAGHLSSSQEDGVTSGDPNLPAGPASGGLHSSPGSVLLPAECSRL</sequence>
<evidence type="ECO:0000313" key="2">
    <source>
        <dbReference type="Proteomes" id="UP001060085"/>
    </source>
</evidence>
<gene>
    <name evidence="1" type="ORF">M9H77_12674</name>
</gene>
<proteinExistence type="predicted"/>
<comment type="caution">
    <text evidence="1">The sequence shown here is derived from an EMBL/GenBank/DDBJ whole genome shotgun (WGS) entry which is preliminary data.</text>
</comment>
<dbReference type="EMBL" id="CM044703">
    <property type="protein sequence ID" value="KAI5672310.1"/>
    <property type="molecule type" value="Genomic_DNA"/>
</dbReference>
<dbReference type="Proteomes" id="UP001060085">
    <property type="component" value="Linkage Group LG03"/>
</dbReference>
<accession>A0ACC0BI27</accession>
<keyword evidence="2" id="KW-1185">Reference proteome</keyword>
<evidence type="ECO:0000313" key="1">
    <source>
        <dbReference type="EMBL" id="KAI5672310.1"/>
    </source>
</evidence>
<name>A0ACC0BI27_CATRO</name>
<reference evidence="2" key="1">
    <citation type="journal article" date="2023" name="Nat. Plants">
        <title>Single-cell RNA sequencing provides a high-resolution roadmap for understanding the multicellular compartmentation of specialized metabolism.</title>
        <authorList>
            <person name="Sun S."/>
            <person name="Shen X."/>
            <person name="Li Y."/>
            <person name="Li Y."/>
            <person name="Wang S."/>
            <person name="Li R."/>
            <person name="Zhang H."/>
            <person name="Shen G."/>
            <person name="Guo B."/>
            <person name="Wei J."/>
            <person name="Xu J."/>
            <person name="St-Pierre B."/>
            <person name="Chen S."/>
            <person name="Sun C."/>
        </authorList>
    </citation>
    <scope>NUCLEOTIDE SEQUENCE [LARGE SCALE GENOMIC DNA]</scope>
</reference>